<dbReference type="AlphaFoldDB" id="A0A9J5ZXY2"/>
<comment type="caution">
    <text evidence="2">The sequence shown here is derived from an EMBL/GenBank/DDBJ whole genome shotgun (WGS) entry which is preliminary data.</text>
</comment>
<keyword evidence="3" id="KW-1185">Reference proteome</keyword>
<keyword evidence="1" id="KW-1133">Transmembrane helix</keyword>
<accession>A0A9J5ZXY2</accession>
<evidence type="ECO:0000313" key="3">
    <source>
        <dbReference type="Proteomes" id="UP000824120"/>
    </source>
</evidence>
<evidence type="ECO:0000313" key="2">
    <source>
        <dbReference type="EMBL" id="KAG5616711.1"/>
    </source>
</evidence>
<dbReference type="Proteomes" id="UP000824120">
    <property type="component" value="Chromosome 3"/>
</dbReference>
<feature type="transmembrane region" description="Helical" evidence="1">
    <location>
        <begin position="36"/>
        <end position="57"/>
    </location>
</feature>
<keyword evidence="1" id="KW-0812">Transmembrane</keyword>
<proteinExistence type="predicted"/>
<reference evidence="2 3" key="1">
    <citation type="submission" date="2020-09" db="EMBL/GenBank/DDBJ databases">
        <title>De no assembly of potato wild relative species, Solanum commersonii.</title>
        <authorList>
            <person name="Cho K."/>
        </authorList>
    </citation>
    <scope>NUCLEOTIDE SEQUENCE [LARGE SCALE GENOMIC DNA]</scope>
    <source>
        <strain evidence="2">LZ3.2</strain>
        <tissue evidence="2">Leaf</tissue>
    </source>
</reference>
<dbReference type="EMBL" id="JACXVP010000003">
    <property type="protein sequence ID" value="KAG5616711.1"/>
    <property type="molecule type" value="Genomic_DNA"/>
</dbReference>
<name>A0A9J5ZXY2_SOLCO</name>
<protein>
    <submittedName>
        <fullName evidence="2">Uncharacterized protein</fullName>
    </submittedName>
</protein>
<sequence>MAFVAFISSHHGSSGIICKRQVLQNSGRIPWACRDMFWNVIYLPSTFFLLLAGRYFYHLISYQSSASNFEQHSMPFT</sequence>
<organism evidence="2 3">
    <name type="scientific">Solanum commersonii</name>
    <name type="common">Commerson's wild potato</name>
    <name type="synonym">Commerson's nightshade</name>
    <dbReference type="NCBI Taxonomy" id="4109"/>
    <lineage>
        <taxon>Eukaryota</taxon>
        <taxon>Viridiplantae</taxon>
        <taxon>Streptophyta</taxon>
        <taxon>Embryophyta</taxon>
        <taxon>Tracheophyta</taxon>
        <taxon>Spermatophyta</taxon>
        <taxon>Magnoliopsida</taxon>
        <taxon>eudicotyledons</taxon>
        <taxon>Gunneridae</taxon>
        <taxon>Pentapetalae</taxon>
        <taxon>asterids</taxon>
        <taxon>lamiids</taxon>
        <taxon>Solanales</taxon>
        <taxon>Solanaceae</taxon>
        <taxon>Solanoideae</taxon>
        <taxon>Solaneae</taxon>
        <taxon>Solanum</taxon>
    </lineage>
</organism>
<evidence type="ECO:0000256" key="1">
    <source>
        <dbReference type="SAM" id="Phobius"/>
    </source>
</evidence>
<gene>
    <name evidence="2" type="ORF">H5410_016535</name>
</gene>
<keyword evidence="1" id="KW-0472">Membrane</keyword>